<accession>A0A0R1XIY2</accession>
<comment type="caution">
    <text evidence="7">The sequence shown here is derived from an EMBL/GenBank/DDBJ whole genome shotgun (WGS) entry which is preliminary data.</text>
</comment>
<evidence type="ECO:0000256" key="1">
    <source>
        <dbReference type="ARBA" id="ARBA00008366"/>
    </source>
</evidence>
<keyword evidence="4 5" id="KW-0560">Oxidoreductase</keyword>
<dbReference type="SUPFAM" id="SSF55469">
    <property type="entry name" value="FMN-dependent nitroreductase-like"/>
    <property type="match status" value="1"/>
</dbReference>
<reference evidence="7 8" key="1">
    <citation type="journal article" date="2015" name="Genome Announc.">
        <title>Expanding the biotechnology potential of lactobacilli through comparative genomics of 213 strains and associated genera.</title>
        <authorList>
            <person name="Sun Z."/>
            <person name="Harris H.M."/>
            <person name="McCann A."/>
            <person name="Guo C."/>
            <person name="Argimon S."/>
            <person name="Zhang W."/>
            <person name="Yang X."/>
            <person name="Jeffery I.B."/>
            <person name="Cooney J.C."/>
            <person name="Kagawa T.F."/>
            <person name="Liu W."/>
            <person name="Song Y."/>
            <person name="Salvetti E."/>
            <person name="Wrobel A."/>
            <person name="Rasinkangas P."/>
            <person name="Parkhill J."/>
            <person name="Rea M.C."/>
            <person name="O'Sullivan O."/>
            <person name="Ritari J."/>
            <person name="Douillard F.P."/>
            <person name="Paul Ross R."/>
            <person name="Yang R."/>
            <person name="Briner A.E."/>
            <person name="Felis G.E."/>
            <person name="de Vos W.M."/>
            <person name="Barrangou R."/>
            <person name="Klaenhammer T.R."/>
            <person name="Caufield P.W."/>
            <person name="Cui Y."/>
            <person name="Zhang H."/>
            <person name="O'Toole P.W."/>
        </authorList>
    </citation>
    <scope>NUCLEOTIDE SEQUENCE [LARGE SCALE GENOMIC DNA]</scope>
    <source>
        <strain evidence="7 8">DSM 16991</strain>
    </source>
</reference>
<dbReference type="Proteomes" id="UP000050949">
    <property type="component" value="Unassembled WGS sequence"/>
</dbReference>
<dbReference type="eggNOG" id="COG0778">
    <property type="taxonomic scope" value="Bacteria"/>
</dbReference>
<dbReference type="EMBL" id="AZFW01000006">
    <property type="protein sequence ID" value="KRM30119.1"/>
    <property type="molecule type" value="Genomic_DNA"/>
</dbReference>
<evidence type="ECO:0000313" key="7">
    <source>
        <dbReference type="EMBL" id="KRM30119.1"/>
    </source>
</evidence>
<dbReference type="PANTHER" id="PTHR43425:SF2">
    <property type="entry name" value="OXYGEN-INSENSITIVE NADPH NITROREDUCTASE"/>
    <property type="match status" value="1"/>
</dbReference>
<organism evidence="7 8">
    <name type="scientific">Schleiferilactobacillus harbinensis DSM 16991</name>
    <dbReference type="NCBI Taxonomy" id="1122147"/>
    <lineage>
        <taxon>Bacteria</taxon>
        <taxon>Bacillati</taxon>
        <taxon>Bacillota</taxon>
        <taxon>Bacilli</taxon>
        <taxon>Lactobacillales</taxon>
        <taxon>Lactobacillaceae</taxon>
        <taxon>Schleiferilactobacillus</taxon>
    </lineage>
</organism>
<feature type="domain" description="Nitroreductase" evidence="6">
    <location>
        <begin position="15"/>
        <end position="166"/>
    </location>
</feature>
<dbReference type="InterPro" id="IPR016446">
    <property type="entry name" value="Flavin_OxRdtase_Frp"/>
</dbReference>
<dbReference type="Pfam" id="PF00881">
    <property type="entry name" value="Nitroreductase"/>
    <property type="match status" value="1"/>
</dbReference>
<evidence type="ECO:0000256" key="4">
    <source>
        <dbReference type="ARBA" id="ARBA00023002"/>
    </source>
</evidence>
<dbReference type="Gene3D" id="3.40.109.10">
    <property type="entry name" value="NADH Oxidase"/>
    <property type="match status" value="1"/>
</dbReference>
<protein>
    <submittedName>
        <fullName evidence="7">Oxygen-insensitive nadph nitroreductase</fullName>
    </submittedName>
</protein>
<keyword evidence="3 5" id="KW-0288">FMN</keyword>
<dbReference type="InterPro" id="IPR029479">
    <property type="entry name" value="Nitroreductase"/>
</dbReference>
<dbReference type="OrthoDB" id="9775805at2"/>
<evidence type="ECO:0000313" key="8">
    <source>
        <dbReference type="Proteomes" id="UP000050949"/>
    </source>
</evidence>
<dbReference type="RefSeq" id="WP_027828758.1">
    <property type="nucleotide sequence ID" value="NZ_AUEH01000028.1"/>
</dbReference>
<dbReference type="PIRSF" id="PIRSF005426">
    <property type="entry name" value="Frp"/>
    <property type="match status" value="1"/>
</dbReference>
<evidence type="ECO:0000259" key="6">
    <source>
        <dbReference type="Pfam" id="PF00881"/>
    </source>
</evidence>
<proteinExistence type="inferred from homology"/>
<dbReference type="PANTHER" id="PTHR43425">
    <property type="entry name" value="OXYGEN-INSENSITIVE NADPH NITROREDUCTASE"/>
    <property type="match status" value="1"/>
</dbReference>
<name>A0A0R1XIY2_9LACO</name>
<dbReference type="GO" id="GO:0016491">
    <property type="term" value="F:oxidoreductase activity"/>
    <property type="evidence" value="ECO:0007669"/>
    <property type="project" value="UniProtKB-UniRule"/>
</dbReference>
<gene>
    <name evidence="7" type="ORF">FC91_GL002933</name>
</gene>
<keyword evidence="5" id="KW-0521">NADP</keyword>
<sequence length="254" mass="28186">MADQTHSFIDTLLHHTSIRAFQDTAVPAETLRTLEDVAQHTASSQYMQQFTLIRVTEPDLRQKIAALTTHQYIAGPGTFYVFVVDQARNVRLADNLHAATTRLTDWNAFLAGVFDATLAAQNMVAAAESTGLGTVYLGSILNDPQQMIDLLHLPRYTFPLLGLMVGVPADKPDAKPRLPHALVVGRNGYPQPADTPALWDTYNQAVHTYYADRSSQPRDTDFARMVVANSQGDPHHRGEIGRILKRQGFQLPQK</sequence>
<keyword evidence="2 5" id="KW-0285">Flavoprotein</keyword>
<evidence type="ECO:0000256" key="3">
    <source>
        <dbReference type="ARBA" id="ARBA00022643"/>
    </source>
</evidence>
<evidence type="ECO:0000256" key="5">
    <source>
        <dbReference type="PIRNR" id="PIRNR005426"/>
    </source>
</evidence>
<dbReference type="PATRIC" id="fig|1122147.4.peg.3019"/>
<evidence type="ECO:0000256" key="2">
    <source>
        <dbReference type="ARBA" id="ARBA00022630"/>
    </source>
</evidence>
<dbReference type="AlphaFoldDB" id="A0A0R1XIY2"/>
<comment type="similarity">
    <text evidence="1 5">Belongs to the flavin oxidoreductase frp family.</text>
</comment>
<dbReference type="InterPro" id="IPR000415">
    <property type="entry name" value="Nitroreductase-like"/>
</dbReference>